<keyword evidence="6" id="KW-0808">Transferase</keyword>
<accession>A0A8H4MXF7</accession>
<dbReference type="AlphaFoldDB" id="A0A8H4MXF7"/>
<dbReference type="OrthoDB" id="421038at2759"/>
<keyword evidence="6" id="KW-0449">Lipoprotein</keyword>
<evidence type="ECO:0000256" key="2">
    <source>
        <dbReference type="ARBA" id="ARBA00007528"/>
    </source>
</evidence>
<dbReference type="InterPro" id="IPR004886">
    <property type="entry name" value="Glucanosyltransferase"/>
</dbReference>
<keyword evidence="3" id="KW-0732">Signal</keyword>
<evidence type="ECO:0000313" key="7">
    <source>
        <dbReference type="EMBL" id="KAF4301015.1"/>
    </source>
</evidence>
<evidence type="ECO:0000256" key="5">
    <source>
        <dbReference type="ARBA" id="ARBA00023180"/>
    </source>
</evidence>
<keyword evidence="4" id="KW-1015">Disulfide bond</keyword>
<comment type="subcellular location">
    <subcellularLocation>
        <location evidence="1 6">Cell membrane</location>
        <topology evidence="1 6">Lipid-anchor</topology>
        <topology evidence="1 6">GPI-anchor</topology>
    </subcellularLocation>
</comment>
<dbReference type="InterPro" id="IPR017853">
    <property type="entry name" value="GH"/>
</dbReference>
<comment type="caution">
    <text evidence="7">The sequence shown here is derived from an EMBL/GenBank/DDBJ whole genome shotgun (WGS) entry which is preliminary data.</text>
</comment>
<proteinExistence type="inferred from homology"/>
<comment type="function">
    <text evidence="6">Splits internally a 1,3-beta-glucan molecule and transfers the newly generated reducing end (the donor) to the non-reducing end of another 1,3-beta-glucan molecule (the acceptor) forming a 1,3-beta linkage, resulting in the elongation of 1,3-beta-glucan chains in the cell wall.</text>
</comment>
<dbReference type="GO" id="GO:0071970">
    <property type="term" value="P:fungal-type cell wall (1-&gt;3)-beta-D-glucan biosynthetic process"/>
    <property type="evidence" value="ECO:0007669"/>
    <property type="project" value="TreeGrafter"/>
</dbReference>
<sequence length="593" mass="64017">MLVDRGCSVKLRPSKPLIHTNASSARKFIADRDIASAESLARIGEGKWLPNPSPLSGFQKPDLAVLDLDLTAVFYTIALAIQQFRRQDKSEGGFKANWRRRASTSYGKFLPEEGITMNAICPNIIRTNIAPNLFFDKVEARAPRRISAVAQKSRYPDLSAKMHASILVTSLLTGFAVSANAIATISVKGAKFFTSDGDQFYVKGVAYQLVPDDPLINATQCKLDADLMEDLGANSIRVYHVDPTEDHKDCMDTFADKGIYLWLDLDTFTTQIEQSSPTWNETQRSAFEKVMDEFQQYDNTAGFFVGNEVLTTGNGSVAAPYVKEAARDLKAYRDQKNYRDIPVGYSAADIASLRPMLQNYLACSSNASENIDFYALNAYEWCGDSSYTTSGYSELQKNASTYNIPIFFSETGCNTVQPRTFGDQSAIFGDKMADTWSGSIIYEWIEEANNYGIVSYGAKVDATASGAPPDGYPRSGTPTPVSPDFSNLKSQWATLTPTGVKKSAYSPSLTAPACPELTEGVWEVNGNVALPTLGQKFDSSVRSSITAGATGASGVAASASASATKSGAASPAKEVKGMGVGLAGVLAGAVYWL</sequence>
<evidence type="ECO:0000256" key="4">
    <source>
        <dbReference type="ARBA" id="ARBA00023157"/>
    </source>
</evidence>
<dbReference type="FunFam" id="3.20.20.80:FF:000038">
    <property type="entry name" value="1,3-beta-glucanosyltransferase"/>
    <property type="match status" value="1"/>
</dbReference>
<dbReference type="EMBL" id="WWBZ02000082">
    <property type="protein sequence ID" value="KAF4301015.1"/>
    <property type="molecule type" value="Genomic_DNA"/>
</dbReference>
<reference evidence="7" key="1">
    <citation type="submission" date="2020-04" db="EMBL/GenBank/DDBJ databases">
        <title>Genome Assembly and Annotation of Botryosphaeria dothidea sdau 11-99, a Latent Pathogen of Apple Fruit Ring Rot in China.</title>
        <authorList>
            <person name="Yu C."/>
            <person name="Diao Y."/>
            <person name="Lu Q."/>
            <person name="Zhao J."/>
            <person name="Cui S."/>
            <person name="Peng C."/>
            <person name="He B."/>
            <person name="Liu H."/>
        </authorList>
    </citation>
    <scope>NUCLEOTIDE SEQUENCE [LARGE SCALE GENOMIC DNA]</scope>
    <source>
        <strain evidence="7">Sdau11-99</strain>
    </source>
</reference>
<comment type="similarity">
    <text evidence="2 6">Belongs to the glycosyl hydrolase 72 family.</text>
</comment>
<keyword evidence="6" id="KW-0336">GPI-anchor</keyword>
<dbReference type="SUPFAM" id="SSF51445">
    <property type="entry name" value="(Trans)glycosidases"/>
    <property type="match status" value="1"/>
</dbReference>
<evidence type="ECO:0000256" key="6">
    <source>
        <dbReference type="RuleBase" id="RU361209"/>
    </source>
</evidence>
<keyword evidence="6" id="KW-0472">Membrane</keyword>
<dbReference type="PANTHER" id="PTHR31468">
    <property type="entry name" value="1,3-BETA-GLUCANOSYLTRANSFERASE GAS1"/>
    <property type="match status" value="1"/>
</dbReference>
<dbReference type="GO" id="GO:0031505">
    <property type="term" value="P:fungal-type cell wall organization"/>
    <property type="evidence" value="ECO:0007669"/>
    <property type="project" value="TreeGrafter"/>
</dbReference>
<dbReference type="GO" id="GO:0042124">
    <property type="term" value="F:1,3-beta-glucanosyltransferase activity"/>
    <property type="evidence" value="ECO:0007669"/>
    <property type="project" value="TreeGrafter"/>
</dbReference>
<dbReference type="Gene3D" id="3.20.20.80">
    <property type="entry name" value="Glycosidases"/>
    <property type="match status" value="1"/>
</dbReference>
<organism evidence="7 8">
    <name type="scientific">Botryosphaeria dothidea</name>
    <dbReference type="NCBI Taxonomy" id="55169"/>
    <lineage>
        <taxon>Eukaryota</taxon>
        <taxon>Fungi</taxon>
        <taxon>Dikarya</taxon>
        <taxon>Ascomycota</taxon>
        <taxon>Pezizomycotina</taxon>
        <taxon>Dothideomycetes</taxon>
        <taxon>Dothideomycetes incertae sedis</taxon>
        <taxon>Botryosphaeriales</taxon>
        <taxon>Botryosphaeriaceae</taxon>
        <taxon>Botryosphaeria</taxon>
    </lineage>
</organism>
<keyword evidence="8" id="KW-1185">Reference proteome</keyword>
<keyword evidence="5" id="KW-0325">Glycoprotein</keyword>
<dbReference type="Proteomes" id="UP000572817">
    <property type="component" value="Unassembled WGS sequence"/>
</dbReference>
<dbReference type="EC" id="2.4.1.-" evidence="6"/>
<evidence type="ECO:0000256" key="3">
    <source>
        <dbReference type="ARBA" id="ARBA00022729"/>
    </source>
</evidence>
<name>A0A8H4MXF7_9PEZI</name>
<dbReference type="GO" id="GO:0005886">
    <property type="term" value="C:plasma membrane"/>
    <property type="evidence" value="ECO:0007669"/>
    <property type="project" value="UniProtKB-SubCell"/>
</dbReference>
<evidence type="ECO:0000256" key="1">
    <source>
        <dbReference type="ARBA" id="ARBA00004609"/>
    </source>
</evidence>
<gene>
    <name evidence="7" type="ORF">GTA08_BOTSDO11262</name>
</gene>
<dbReference type="PANTHER" id="PTHR31468:SF8">
    <property type="entry name" value="1,3-BETA-GLUCANOSYLTRANSFERASE GAS2"/>
    <property type="match status" value="1"/>
</dbReference>
<dbReference type="GO" id="GO:0098552">
    <property type="term" value="C:side of membrane"/>
    <property type="evidence" value="ECO:0007669"/>
    <property type="project" value="UniProtKB-KW"/>
</dbReference>
<evidence type="ECO:0000313" key="8">
    <source>
        <dbReference type="Proteomes" id="UP000572817"/>
    </source>
</evidence>
<protein>
    <recommendedName>
        <fullName evidence="6">1,3-beta-glucanosyltransferase</fullName>
        <ecNumber evidence="6">2.4.1.-</ecNumber>
    </recommendedName>
</protein>
<dbReference type="Pfam" id="PF03198">
    <property type="entry name" value="Glyco_hydro_72"/>
    <property type="match status" value="1"/>
</dbReference>